<evidence type="ECO:0000313" key="4">
    <source>
        <dbReference type="Proteomes" id="UP001530315"/>
    </source>
</evidence>
<evidence type="ECO:0000313" key="3">
    <source>
        <dbReference type="EMBL" id="KAL3764454.1"/>
    </source>
</evidence>
<dbReference type="EMBL" id="JALLAZ020001773">
    <property type="protein sequence ID" value="KAL3764454.1"/>
    <property type="molecule type" value="Genomic_DNA"/>
</dbReference>
<keyword evidence="1" id="KW-0677">Repeat</keyword>
<dbReference type="AlphaFoldDB" id="A0ABD3MKJ2"/>
<accession>A0ABD3MKJ2</accession>
<gene>
    <name evidence="3" type="ORF">ACHAW5_000118</name>
</gene>
<dbReference type="Pfam" id="PF12796">
    <property type="entry name" value="Ank_2"/>
    <property type="match status" value="1"/>
</dbReference>
<comment type="caution">
    <text evidence="3">The sequence shown here is derived from an EMBL/GenBank/DDBJ whole genome shotgun (WGS) entry which is preliminary data.</text>
</comment>
<dbReference type="Gene3D" id="1.25.40.20">
    <property type="entry name" value="Ankyrin repeat-containing domain"/>
    <property type="match status" value="1"/>
</dbReference>
<keyword evidence="2" id="KW-0040">ANK repeat</keyword>
<dbReference type="PANTHER" id="PTHR24153:SF8">
    <property type="entry name" value="FORKED, ISOFORM F"/>
    <property type="match status" value="1"/>
</dbReference>
<dbReference type="InterPro" id="IPR052420">
    <property type="entry name" value="Espin/Espin-like"/>
</dbReference>
<keyword evidence="4" id="KW-1185">Reference proteome</keyword>
<dbReference type="SMART" id="SM00248">
    <property type="entry name" value="ANK"/>
    <property type="match status" value="4"/>
</dbReference>
<organism evidence="3 4">
    <name type="scientific">Stephanodiscus triporus</name>
    <dbReference type="NCBI Taxonomy" id="2934178"/>
    <lineage>
        <taxon>Eukaryota</taxon>
        <taxon>Sar</taxon>
        <taxon>Stramenopiles</taxon>
        <taxon>Ochrophyta</taxon>
        <taxon>Bacillariophyta</taxon>
        <taxon>Coscinodiscophyceae</taxon>
        <taxon>Thalassiosirophycidae</taxon>
        <taxon>Stephanodiscales</taxon>
        <taxon>Stephanodiscaceae</taxon>
        <taxon>Stephanodiscus</taxon>
    </lineage>
</organism>
<dbReference type="InterPro" id="IPR036770">
    <property type="entry name" value="Ankyrin_rpt-contain_sf"/>
</dbReference>
<dbReference type="PANTHER" id="PTHR24153">
    <property type="entry name" value="ESPIN"/>
    <property type="match status" value="1"/>
</dbReference>
<sequence length="228" mass="25483">MRGNSPSHQFNDAEIRFLSALLDIINSHRWEEFERTIINNPKAFQSFSRTLSRSTQLNGMTVLHACVRSNPPAKIVRLLLTLIPESPSHVDCLRRTPLHVAVGTRADLSVIQLLADAYPAACSVQDEDGKTPLHLACDSSCELFDGDCEKLPHDPPSIGVVFVLIRAHPWSVLLEDNDGNSALEYAILSDSSIEVVKFLQHVTRIQCEKQTQQVMYLNTIRDESTPLL</sequence>
<evidence type="ECO:0000256" key="2">
    <source>
        <dbReference type="ARBA" id="ARBA00023043"/>
    </source>
</evidence>
<evidence type="ECO:0000256" key="1">
    <source>
        <dbReference type="ARBA" id="ARBA00022737"/>
    </source>
</evidence>
<protein>
    <submittedName>
        <fullName evidence="3">Uncharacterized protein</fullName>
    </submittedName>
</protein>
<dbReference type="Proteomes" id="UP001530315">
    <property type="component" value="Unassembled WGS sequence"/>
</dbReference>
<proteinExistence type="predicted"/>
<reference evidence="3 4" key="1">
    <citation type="submission" date="2024-10" db="EMBL/GenBank/DDBJ databases">
        <title>Updated reference genomes for cyclostephanoid diatoms.</title>
        <authorList>
            <person name="Roberts W.R."/>
            <person name="Alverson A.J."/>
        </authorList>
    </citation>
    <scope>NUCLEOTIDE SEQUENCE [LARGE SCALE GENOMIC DNA]</scope>
    <source>
        <strain evidence="3 4">AJA276-08</strain>
    </source>
</reference>
<name>A0ABD3MKJ2_9STRA</name>
<dbReference type="SUPFAM" id="SSF48403">
    <property type="entry name" value="Ankyrin repeat"/>
    <property type="match status" value="1"/>
</dbReference>
<dbReference type="InterPro" id="IPR002110">
    <property type="entry name" value="Ankyrin_rpt"/>
</dbReference>